<protein>
    <recommendedName>
        <fullName evidence="8">Cysteine biosynthesis protein CysZ</fullName>
    </recommendedName>
</protein>
<organism evidence="6 7">
    <name type="scientific">Paramylibacter kogurei</name>
    <dbReference type="NCBI Taxonomy" id="1889778"/>
    <lineage>
        <taxon>Bacteria</taxon>
        <taxon>Pseudomonadati</taxon>
        <taxon>Pseudomonadota</taxon>
        <taxon>Alphaproteobacteria</taxon>
        <taxon>Rhodobacterales</taxon>
        <taxon>Paracoccaceae</taxon>
        <taxon>Paramylibacter</taxon>
    </lineage>
</organism>
<comment type="caution">
    <text evidence="6">The sequence shown here is derived from an EMBL/GenBank/DDBJ whole genome shotgun (WGS) entry which is preliminary data.</text>
</comment>
<name>A0A2G5K7G0_9RHOB</name>
<keyword evidence="7" id="KW-1185">Reference proteome</keyword>
<accession>A0A2G5K7G0</accession>
<reference evidence="6 7" key="1">
    <citation type="submission" date="2016-08" db="EMBL/GenBank/DDBJ databases">
        <title>Draft genome of Amylibacter sp. strain 4G11.</title>
        <authorList>
            <person name="Wong S.-K."/>
            <person name="Hamasaki K."/>
            <person name="Yoshizawa S."/>
        </authorList>
    </citation>
    <scope>NUCLEOTIDE SEQUENCE [LARGE SCALE GENOMIC DNA]</scope>
    <source>
        <strain evidence="6 7">4G11</strain>
    </source>
</reference>
<feature type="transmembrane region" description="Helical" evidence="5">
    <location>
        <begin position="56"/>
        <end position="80"/>
    </location>
</feature>
<evidence type="ECO:0000256" key="4">
    <source>
        <dbReference type="ARBA" id="ARBA00023136"/>
    </source>
</evidence>
<gene>
    <name evidence="6" type="ORF">BFP76_02690</name>
</gene>
<sequence>MIFSDFQKAISQLNDSRFLRVMGYGVALTIALLAAVTMGVQWILPDTISLPWVGEIAWLSSLLSGFILFAMIGMSVFLMVPVASIFTGFFLEQVADAVEDKHYPALADVTPVPFMDMLIDSTKFLALLVVVNLCALVLYLIFTPIAPILFWAVNGMLLGREYFQLVAMRKLGRVGANAMRKKHRFQIFLAGFLMAVPLSVPFINLFIPVLGVATFTHLFHRINTAK</sequence>
<comment type="subcellular location">
    <subcellularLocation>
        <location evidence="1">Membrane</location>
        <topology evidence="1">Multi-pass membrane protein</topology>
    </subcellularLocation>
</comment>
<dbReference type="InterPro" id="IPR059112">
    <property type="entry name" value="CysZ/EI24"/>
</dbReference>
<keyword evidence="2 5" id="KW-0812">Transmembrane</keyword>
<dbReference type="Pfam" id="PF07264">
    <property type="entry name" value="EI24"/>
    <property type="match status" value="1"/>
</dbReference>
<feature type="transmembrane region" description="Helical" evidence="5">
    <location>
        <begin position="187"/>
        <end position="207"/>
    </location>
</feature>
<feature type="transmembrane region" description="Helical" evidence="5">
    <location>
        <begin position="124"/>
        <end position="142"/>
    </location>
</feature>
<evidence type="ECO:0000256" key="5">
    <source>
        <dbReference type="SAM" id="Phobius"/>
    </source>
</evidence>
<evidence type="ECO:0000313" key="7">
    <source>
        <dbReference type="Proteomes" id="UP000231516"/>
    </source>
</evidence>
<feature type="transmembrane region" description="Helical" evidence="5">
    <location>
        <begin position="148"/>
        <end position="167"/>
    </location>
</feature>
<feature type="transmembrane region" description="Helical" evidence="5">
    <location>
        <begin position="21"/>
        <end position="44"/>
    </location>
</feature>
<keyword evidence="3 5" id="KW-1133">Transmembrane helix</keyword>
<proteinExistence type="predicted"/>
<evidence type="ECO:0008006" key="8">
    <source>
        <dbReference type="Google" id="ProtNLM"/>
    </source>
</evidence>
<dbReference type="EMBL" id="MDGM01000012">
    <property type="protein sequence ID" value="PIB25059.1"/>
    <property type="molecule type" value="Genomic_DNA"/>
</dbReference>
<evidence type="ECO:0000256" key="2">
    <source>
        <dbReference type="ARBA" id="ARBA00022692"/>
    </source>
</evidence>
<evidence type="ECO:0000313" key="6">
    <source>
        <dbReference type="EMBL" id="PIB25059.1"/>
    </source>
</evidence>
<evidence type="ECO:0000256" key="1">
    <source>
        <dbReference type="ARBA" id="ARBA00004141"/>
    </source>
</evidence>
<dbReference type="OrthoDB" id="5421146at2"/>
<dbReference type="Proteomes" id="UP000231516">
    <property type="component" value="Unassembled WGS sequence"/>
</dbReference>
<dbReference type="AlphaFoldDB" id="A0A2G5K7G0"/>
<evidence type="ECO:0000256" key="3">
    <source>
        <dbReference type="ARBA" id="ARBA00022989"/>
    </source>
</evidence>
<keyword evidence="4 5" id="KW-0472">Membrane</keyword>